<keyword evidence="5" id="KW-0235">DNA replication</keyword>
<proteinExistence type="inferred from homology"/>
<gene>
    <name evidence="10" type="ORF">HNY73_007659</name>
</gene>
<evidence type="ECO:0000256" key="3">
    <source>
        <dbReference type="ARBA" id="ARBA00022679"/>
    </source>
</evidence>
<keyword evidence="7" id="KW-0238">DNA-binding</keyword>
<dbReference type="EC" id="2.7.7.7" evidence="2"/>
<comment type="caution">
    <text evidence="10">The sequence shown here is derived from an EMBL/GenBank/DDBJ whole genome shotgun (WGS) entry which is preliminary data.</text>
</comment>
<dbReference type="GO" id="GO:0000166">
    <property type="term" value="F:nucleotide binding"/>
    <property type="evidence" value="ECO:0007669"/>
    <property type="project" value="InterPro"/>
</dbReference>
<evidence type="ECO:0000256" key="4">
    <source>
        <dbReference type="ARBA" id="ARBA00022695"/>
    </source>
</evidence>
<dbReference type="GO" id="GO:0006260">
    <property type="term" value="P:DNA replication"/>
    <property type="evidence" value="ECO:0007669"/>
    <property type="project" value="UniProtKB-KW"/>
</dbReference>
<dbReference type="SUPFAM" id="SSF56672">
    <property type="entry name" value="DNA/RNA polymerases"/>
    <property type="match status" value="1"/>
</dbReference>
<reference evidence="10" key="2">
    <citation type="submission" date="2020-06" db="EMBL/GenBank/DDBJ databases">
        <authorList>
            <person name="Sheffer M."/>
        </authorList>
    </citation>
    <scope>NUCLEOTIDE SEQUENCE</scope>
</reference>
<accession>A0A8T0FFJ6</accession>
<sequence>MPSTGTAKYVDFTSLYPWVNKYCLYPVGNPEVITENFRSIDDYFGIVKCRVLPPRGLHLPVLPVRCNGKLMFPLCHCCAESLNQSSCHHSDEERSIVGTWVTEEVKLAVEKGYLISICKGLRK</sequence>
<name>A0A8T0FFJ6_ARGBR</name>
<evidence type="ECO:0000313" key="11">
    <source>
        <dbReference type="Proteomes" id="UP000807504"/>
    </source>
</evidence>
<evidence type="ECO:0000256" key="8">
    <source>
        <dbReference type="ARBA" id="ARBA00049244"/>
    </source>
</evidence>
<evidence type="ECO:0000259" key="9">
    <source>
        <dbReference type="Pfam" id="PF03175"/>
    </source>
</evidence>
<comment type="catalytic activity">
    <reaction evidence="8">
        <text>DNA(n) + a 2'-deoxyribonucleoside 5'-triphosphate = DNA(n+1) + diphosphate</text>
        <dbReference type="Rhea" id="RHEA:22508"/>
        <dbReference type="Rhea" id="RHEA-COMP:17339"/>
        <dbReference type="Rhea" id="RHEA-COMP:17340"/>
        <dbReference type="ChEBI" id="CHEBI:33019"/>
        <dbReference type="ChEBI" id="CHEBI:61560"/>
        <dbReference type="ChEBI" id="CHEBI:173112"/>
        <dbReference type="EC" id="2.7.7.7"/>
    </reaction>
</comment>
<organism evidence="10 11">
    <name type="scientific">Argiope bruennichi</name>
    <name type="common">Wasp spider</name>
    <name type="synonym">Aranea bruennichi</name>
    <dbReference type="NCBI Taxonomy" id="94029"/>
    <lineage>
        <taxon>Eukaryota</taxon>
        <taxon>Metazoa</taxon>
        <taxon>Ecdysozoa</taxon>
        <taxon>Arthropoda</taxon>
        <taxon>Chelicerata</taxon>
        <taxon>Arachnida</taxon>
        <taxon>Araneae</taxon>
        <taxon>Araneomorphae</taxon>
        <taxon>Entelegynae</taxon>
        <taxon>Araneoidea</taxon>
        <taxon>Araneidae</taxon>
        <taxon>Argiope</taxon>
    </lineage>
</organism>
<keyword evidence="4" id="KW-0548">Nucleotidyltransferase</keyword>
<keyword evidence="3" id="KW-0808">Transferase</keyword>
<protein>
    <recommendedName>
        <fullName evidence="2">DNA-directed DNA polymerase</fullName>
        <ecNumber evidence="2">2.7.7.7</ecNumber>
    </recommendedName>
</protein>
<dbReference type="Pfam" id="PF03175">
    <property type="entry name" value="DNA_pol_B_2"/>
    <property type="match status" value="1"/>
</dbReference>
<evidence type="ECO:0000256" key="5">
    <source>
        <dbReference type="ARBA" id="ARBA00022705"/>
    </source>
</evidence>
<reference evidence="10" key="1">
    <citation type="journal article" date="2020" name="bioRxiv">
        <title>Chromosome-level reference genome of the European wasp spider Argiope bruennichi: a resource for studies on range expansion and evolutionary adaptation.</title>
        <authorList>
            <person name="Sheffer M.M."/>
            <person name="Hoppe A."/>
            <person name="Krehenwinkel H."/>
            <person name="Uhl G."/>
            <person name="Kuss A.W."/>
            <person name="Jensen L."/>
            <person name="Jensen C."/>
            <person name="Gillespie R.G."/>
            <person name="Hoff K.J."/>
            <person name="Prost S."/>
        </authorList>
    </citation>
    <scope>NUCLEOTIDE SEQUENCE</scope>
</reference>
<dbReference type="Proteomes" id="UP000807504">
    <property type="component" value="Unassembled WGS sequence"/>
</dbReference>
<keyword evidence="6" id="KW-0239">DNA-directed DNA polymerase</keyword>
<dbReference type="AlphaFoldDB" id="A0A8T0FFJ6"/>
<dbReference type="InterPro" id="IPR004868">
    <property type="entry name" value="DNA-dir_DNA_pol_B_mt/vir"/>
</dbReference>
<dbReference type="GO" id="GO:0003677">
    <property type="term" value="F:DNA binding"/>
    <property type="evidence" value="ECO:0007669"/>
    <property type="project" value="UniProtKB-KW"/>
</dbReference>
<dbReference type="InterPro" id="IPR043502">
    <property type="entry name" value="DNA/RNA_pol_sf"/>
</dbReference>
<evidence type="ECO:0000256" key="6">
    <source>
        <dbReference type="ARBA" id="ARBA00022932"/>
    </source>
</evidence>
<dbReference type="PANTHER" id="PTHR33568">
    <property type="entry name" value="DNA POLYMERASE"/>
    <property type="match status" value="1"/>
</dbReference>
<dbReference type="PANTHER" id="PTHR33568:SF3">
    <property type="entry name" value="DNA-DIRECTED DNA POLYMERASE"/>
    <property type="match status" value="1"/>
</dbReference>
<evidence type="ECO:0000256" key="7">
    <source>
        <dbReference type="ARBA" id="ARBA00023125"/>
    </source>
</evidence>
<evidence type="ECO:0000313" key="10">
    <source>
        <dbReference type="EMBL" id="KAF8789741.1"/>
    </source>
</evidence>
<evidence type="ECO:0000256" key="1">
    <source>
        <dbReference type="ARBA" id="ARBA00005755"/>
    </source>
</evidence>
<dbReference type="GO" id="GO:0003887">
    <property type="term" value="F:DNA-directed DNA polymerase activity"/>
    <property type="evidence" value="ECO:0007669"/>
    <property type="project" value="UniProtKB-KW"/>
</dbReference>
<feature type="domain" description="DNA-directed DNA polymerase family B mitochondria/virus" evidence="9">
    <location>
        <begin position="6"/>
        <end position="121"/>
    </location>
</feature>
<evidence type="ECO:0000256" key="2">
    <source>
        <dbReference type="ARBA" id="ARBA00012417"/>
    </source>
</evidence>
<keyword evidence="11" id="KW-1185">Reference proteome</keyword>
<dbReference type="EMBL" id="JABXBU010000012">
    <property type="protein sequence ID" value="KAF8789741.1"/>
    <property type="molecule type" value="Genomic_DNA"/>
</dbReference>
<comment type="similarity">
    <text evidence="1">Belongs to the DNA polymerase type-B family.</text>
</comment>